<dbReference type="GeneID" id="103509336"/>
<dbReference type="KEGG" id="dci:103509336"/>
<dbReference type="GO" id="GO:0005634">
    <property type="term" value="C:nucleus"/>
    <property type="evidence" value="ECO:0007669"/>
    <property type="project" value="UniProtKB-SubCell"/>
</dbReference>
<evidence type="ECO:0000313" key="11">
    <source>
        <dbReference type="RefSeq" id="XP_008472167.2"/>
    </source>
</evidence>
<keyword evidence="10" id="KW-1185">Reference proteome</keyword>
<dbReference type="STRING" id="121845.A0A1S3D1E6"/>
<feature type="domain" description="Non-structural maintenance of chromosome element 4 C-terminal" evidence="9">
    <location>
        <begin position="202"/>
        <end position="301"/>
    </location>
</feature>
<dbReference type="Proteomes" id="UP000079169">
    <property type="component" value="Unplaced"/>
</dbReference>
<proteinExistence type="inferred from homology"/>
<dbReference type="GO" id="GO:0030915">
    <property type="term" value="C:Smc5-Smc6 complex"/>
    <property type="evidence" value="ECO:0007669"/>
    <property type="project" value="UniProtKB-UniRule"/>
</dbReference>
<comment type="subcellular location">
    <subcellularLocation>
        <location evidence="1 7">Nucleus</location>
    </subcellularLocation>
</comment>
<evidence type="ECO:0000256" key="1">
    <source>
        <dbReference type="ARBA" id="ARBA00004123"/>
    </source>
</evidence>
<dbReference type="Pfam" id="PF08743">
    <property type="entry name" value="Nse4_C"/>
    <property type="match status" value="1"/>
</dbReference>
<keyword evidence="5 7" id="KW-0234">DNA repair</keyword>
<reference evidence="11 12" key="1">
    <citation type="submission" date="2025-04" db="UniProtKB">
        <authorList>
            <consortium name="RefSeq"/>
        </authorList>
    </citation>
    <scope>IDENTIFICATION</scope>
</reference>
<evidence type="ECO:0000256" key="6">
    <source>
        <dbReference type="ARBA" id="ARBA00023242"/>
    </source>
</evidence>
<dbReference type="InterPro" id="IPR027786">
    <property type="entry name" value="Nse4/EID"/>
</dbReference>
<dbReference type="RefSeq" id="XP_008472167.2">
    <property type="nucleotide sequence ID" value="XM_008473945.3"/>
</dbReference>
<evidence type="ECO:0000256" key="8">
    <source>
        <dbReference type="SAM" id="MobiDB-lite"/>
    </source>
</evidence>
<keyword evidence="6 7" id="KW-0539">Nucleus</keyword>
<evidence type="ECO:0000256" key="7">
    <source>
        <dbReference type="RuleBase" id="RU365071"/>
    </source>
</evidence>
<comment type="subunit">
    <text evidence="7">Component of the SMC5-SMC6 complex.</text>
</comment>
<gene>
    <name evidence="11 12" type="primary">LOC103509336</name>
</gene>
<comment type="similarity">
    <text evidence="2 7">Belongs to the NSE4 family.</text>
</comment>
<evidence type="ECO:0000259" key="9">
    <source>
        <dbReference type="Pfam" id="PF08743"/>
    </source>
</evidence>
<evidence type="ECO:0000256" key="4">
    <source>
        <dbReference type="ARBA" id="ARBA00023172"/>
    </source>
</evidence>
<dbReference type="PaxDb" id="121845-A0A1S3D1E6"/>
<dbReference type="AlphaFoldDB" id="A0A1S3D1E6"/>
<protein>
    <recommendedName>
        <fullName evidence="7">Non-structural maintenance of chromosomes element 4</fullName>
    </recommendedName>
</protein>
<evidence type="ECO:0000313" key="12">
    <source>
        <dbReference type="RefSeq" id="XP_026679516.1"/>
    </source>
</evidence>
<sequence length="332" mass="37723">MSTPNSESLASSESDFGTKYSQIIDYTEQIGTDQETNLRESFQRINQICSVIEETFRETKTTSDYLLDMNALASTTIAAKNLAKNVNSKMRAFNPIDFAHKLLERYQNERGILDLHRLHKYGDNIINRTTFNPIVLNTFVPSVTEIEQKKRVITRREKDKVAEKKTSEKVAFIEKTDPTINEIVIQIYKCLDRHYKRNGERPISFFHFTIDPTSYTRTIENIFHTSFLLRDNRAKMNIGPDELPTIQPIRVKGPGGKDNGGEGEESSATDKANGRKQMFVELTPAQHQIFVEALGITASMIPSTTGAPVPLSTVQKRQSSISTNIENKHKKY</sequence>
<feature type="compositionally biased region" description="Polar residues" evidence="8">
    <location>
        <begin position="306"/>
        <end position="325"/>
    </location>
</feature>
<dbReference type="PANTHER" id="PTHR16140:SF0">
    <property type="entry name" value="NON-STRUCTURAL MAINTENANCE OF CHROMOSOMES ELEMENT 4"/>
    <property type="match status" value="1"/>
</dbReference>
<comment type="function">
    <text evidence="7">Component of the SMC5-SMC6 complex, that promotes sister chromatid alignment after DNA damage and facilitates double-stranded DNA breaks (DSBs) repair via homologous recombination between sister chromatids.</text>
</comment>
<dbReference type="GO" id="GO:0006310">
    <property type="term" value="P:DNA recombination"/>
    <property type="evidence" value="ECO:0007669"/>
    <property type="project" value="UniProtKB-UniRule"/>
</dbReference>
<feature type="region of interest" description="Disordered" evidence="8">
    <location>
        <begin position="306"/>
        <end position="332"/>
    </location>
</feature>
<evidence type="ECO:0000313" key="10">
    <source>
        <dbReference type="Proteomes" id="UP000079169"/>
    </source>
</evidence>
<keyword evidence="3 7" id="KW-0227">DNA damage</keyword>
<dbReference type="GO" id="GO:0006281">
    <property type="term" value="P:DNA repair"/>
    <property type="evidence" value="ECO:0007669"/>
    <property type="project" value="UniProtKB-UniRule"/>
</dbReference>
<organism evidence="10 11">
    <name type="scientific">Diaphorina citri</name>
    <name type="common">Asian citrus psyllid</name>
    <dbReference type="NCBI Taxonomy" id="121845"/>
    <lineage>
        <taxon>Eukaryota</taxon>
        <taxon>Metazoa</taxon>
        <taxon>Ecdysozoa</taxon>
        <taxon>Arthropoda</taxon>
        <taxon>Hexapoda</taxon>
        <taxon>Insecta</taxon>
        <taxon>Pterygota</taxon>
        <taxon>Neoptera</taxon>
        <taxon>Paraneoptera</taxon>
        <taxon>Hemiptera</taxon>
        <taxon>Sternorrhyncha</taxon>
        <taxon>Psylloidea</taxon>
        <taxon>Psyllidae</taxon>
        <taxon>Diaphorininae</taxon>
        <taxon>Diaphorina</taxon>
    </lineage>
</organism>
<evidence type="ECO:0000256" key="2">
    <source>
        <dbReference type="ARBA" id="ARBA00008997"/>
    </source>
</evidence>
<dbReference type="InterPro" id="IPR014854">
    <property type="entry name" value="Nse4_C"/>
</dbReference>
<dbReference type="RefSeq" id="XP_026679516.1">
    <property type="nucleotide sequence ID" value="XM_026823715.1"/>
</dbReference>
<feature type="region of interest" description="Disordered" evidence="8">
    <location>
        <begin position="239"/>
        <end position="272"/>
    </location>
</feature>
<name>A0A1S3D1E6_DIACI</name>
<evidence type="ECO:0000256" key="3">
    <source>
        <dbReference type="ARBA" id="ARBA00022763"/>
    </source>
</evidence>
<accession>A0A1S3D1E6</accession>
<evidence type="ECO:0000256" key="5">
    <source>
        <dbReference type="ARBA" id="ARBA00023204"/>
    </source>
</evidence>
<keyword evidence="4 7" id="KW-0233">DNA recombination</keyword>
<dbReference type="PANTHER" id="PTHR16140">
    <property type="entry name" value="NON-STRUCTURAL MAINTENANCE OF CHROMOSOMES ELEMENT 4"/>
    <property type="match status" value="1"/>
</dbReference>